<dbReference type="GO" id="GO:0016810">
    <property type="term" value="F:hydrolase activity, acting on carbon-nitrogen (but not peptide) bonds"/>
    <property type="evidence" value="ECO:0007669"/>
    <property type="project" value="InterPro"/>
</dbReference>
<dbReference type="PANTHER" id="PTHR47561">
    <property type="entry name" value="POLYSACCHARIDE DEACETYLASE FAMILY PROTEIN (AFU_ORTHOLOGUE AFUA_6G05030)"/>
    <property type="match status" value="1"/>
</dbReference>
<comment type="caution">
    <text evidence="2">The sequence shown here is derived from an EMBL/GenBank/DDBJ whole genome shotgun (WGS) entry which is preliminary data.</text>
</comment>
<dbReference type="Gene3D" id="3.20.20.370">
    <property type="entry name" value="Glycoside hydrolase/deacetylase"/>
    <property type="match status" value="1"/>
</dbReference>
<feature type="domain" description="NodB homology" evidence="1">
    <location>
        <begin position="17"/>
        <end position="133"/>
    </location>
</feature>
<protein>
    <submittedName>
        <fullName evidence="2">Peptidoglycan-N-acetylmuramic acid deacetylase PdaA</fullName>
        <ecNumber evidence="2">3.5.1.-</ecNumber>
    </submittedName>
</protein>
<reference evidence="2" key="1">
    <citation type="submission" date="2019-03" db="EMBL/GenBank/DDBJ databases">
        <title>Single cell metagenomics reveals metabolic interactions within the superorganism composed of flagellate Streblomastix strix and complex community of Bacteroidetes bacteria on its surface.</title>
        <authorList>
            <person name="Treitli S.C."/>
            <person name="Kolisko M."/>
            <person name="Husnik F."/>
            <person name="Keeling P."/>
            <person name="Hampl V."/>
        </authorList>
    </citation>
    <scope>NUCLEOTIDE SEQUENCE</scope>
    <source>
        <strain evidence="2">STM</strain>
    </source>
</reference>
<name>A0A5J4RAB1_9ZZZZ</name>
<sequence>MNILTFDIEDWWAYDHYKYGNKKDYLPRLNKYLNDIVDLLDERSFQATFFCLGIIAREYPEIIKLIDSRGHQIACHSDMHAFLQDKNQDFFYQDTKEAIDSLEQVIGKKITAYRAPAFSFIEKNKWTFEVLYD</sequence>
<dbReference type="EC" id="3.5.1.-" evidence="2"/>
<dbReference type="EMBL" id="SNRY01001556">
    <property type="protein sequence ID" value="KAA6330060.1"/>
    <property type="molecule type" value="Genomic_DNA"/>
</dbReference>
<dbReference type="AlphaFoldDB" id="A0A5J4RAB1"/>
<gene>
    <name evidence="2" type="ORF">EZS27_021199</name>
</gene>
<evidence type="ECO:0000313" key="2">
    <source>
        <dbReference type="EMBL" id="KAA6330060.1"/>
    </source>
</evidence>
<evidence type="ECO:0000259" key="1">
    <source>
        <dbReference type="PROSITE" id="PS51677"/>
    </source>
</evidence>
<proteinExistence type="predicted"/>
<dbReference type="InterPro" id="IPR002509">
    <property type="entry name" value="NODB_dom"/>
</dbReference>
<organism evidence="2">
    <name type="scientific">termite gut metagenome</name>
    <dbReference type="NCBI Taxonomy" id="433724"/>
    <lineage>
        <taxon>unclassified sequences</taxon>
        <taxon>metagenomes</taxon>
        <taxon>organismal metagenomes</taxon>
    </lineage>
</organism>
<dbReference type="InterPro" id="IPR011330">
    <property type="entry name" value="Glyco_hydro/deAcase_b/a-brl"/>
</dbReference>
<dbReference type="SUPFAM" id="SSF88713">
    <property type="entry name" value="Glycoside hydrolase/deacetylase"/>
    <property type="match status" value="1"/>
</dbReference>
<dbReference type="Pfam" id="PF01522">
    <property type="entry name" value="Polysacc_deac_1"/>
    <property type="match status" value="1"/>
</dbReference>
<keyword evidence="2" id="KW-0378">Hydrolase</keyword>
<dbReference type="PROSITE" id="PS51677">
    <property type="entry name" value="NODB"/>
    <property type="match status" value="1"/>
</dbReference>
<dbReference type="GO" id="GO:0005975">
    <property type="term" value="P:carbohydrate metabolic process"/>
    <property type="evidence" value="ECO:0007669"/>
    <property type="project" value="InterPro"/>
</dbReference>
<accession>A0A5J4RAB1</accession>
<dbReference type="PANTHER" id="PTHR47561:SF1">
    <property type="entry name" value="POLYSACCHARIDE DEACETYLASE FAMILY PROTEIN (AFU_ORTHOLOGUE AFUA_6G05030)"/>
    <property type="match status" value="1"/>
</dbReference>